<accession>A0A176WSX8</accession>
<keyword evidence="3" id="KW-0812">Transmembrane</keyword>
<evidence type="ECO:0000313" key="6">
    <source>
        <dbReference type="Proteomes" id="UP000077202"/>
    </source>
</evidence>
<feature type="compositionally biased region" description="Polar residues" evidence="2">
    <location>
        <begin position="785"/>
        <end position="801"/>
    </location>
</feature>
<feature type="compositionally biased region" description="Gly residues" evidence="2">
    <location>
        <begin position="159"/>
        <end position="170"/>
    </location>
</feature>
<feature type="region of interest" description="Disordered" evidence="2">
    <location>
        <begin position="384"/>
        <end position="544"/>
    </location>
</feature>
<feature type="domain" description="AIR9-like A9" evidence="4">
    <location>
        <begin position="855"/>
        <end position="936"/>
    </location>
</feature>
<feature type="coiled-coil region" evidence="1">
    <location>
        <begin position="343"/>
        <end position="370"/>
    </location>
</feature>
<dbReference type="Pfam" id="PF23197">
    <property type="entry name" value="IG_AIR9"/>
    <property type="match status" value="1"/>
</dbReference>
<feature type="compositionally biased region" description="Polar residues" evidence="2">
    <location>
        <begin position="467"/>
        <end position="476"/>
    </location>
</feature>
<feature type="compositionally biased region" description="Basic and acidic residues" evidence="2">
    <location>
        <begin position="429"/>
        <end position="443"/>
    </location>
</feature>
<dbReference type="EMBL" id="LVLJ01000111">
    <property type="protein sequence ID" value="OAE35625.1"/>
    <property type="molecule type" value="Genomic_DNA"/>
</dbReference>
<dbReference type="AlphaFoldDB" id="A0A176WSX8"/>
<feature type="compositionally biased region" description="Basic and acidic residues" evidence="2">
    <location>
        <begin position="391"/>
        <end position="400"/>
    </location>
</feature>
<keyword evidence="1" id="KW-0175">Coiled coil</keyword>
<feature type="compositionally biased region" description="Low complexity" evidence="2">
    <location>
        <begin position="499"/>
        <end position="518"/>
    </location>
</feature>
<feature type="compositionally biased region" description="Polar residues" evidence="2">
    <location>
        <begin position="756"/>
        <end position="765"/>
    </location>
</feature>
<proteinExistence type="predicted"/>
<feature type="region of interest" description="Disordered" evidence="2">
    <location>
        <begin position="739"/>
        <end position="853"/>
    </location>
</feature>
<reference evidence="5" key="1">
    <citation type="submission" date="2016-03" db="EMBL/GenBank/DDBJ databases">
        <title>Mechanisms controlling the formation of the plant cell surface in tip-growing cells are functionally conserved among land plants.</title>
        <authorList>
            <person name="Honkanen S."/>
            <person name="Jones V.A."/>
            <person name="Morieri G."/>
            <person name="Champion C."/>
            <person name="Hetherington A.J."/>
            <person name="Kelly S."/>
            <person name="Saint-Marcoux D."/>
            <person name="Proust H."/>
            <person name="Prescott H."/>
            <person name="Dolan L."/>
        </authorList>
    </citation>
    <scope>NUCLEOTIDE SEQUENCE [LARGE SCALE GENOMIC DNA]</scope>
    <source>
        <tissue evidence="5">Whole gametophyte</tissue>
    </source>
</reference>
<evidence type="ECO:0000256" key="3">
    <source>
        <dbReference type="SAM" id="Phobius"/>
    </source>
</evidence>
<sequence>MRWHPVWNSVGVDSLSVGCLSACRIESHRRPGRKPQTVNPRELPPRIASRRVSPTFRFGTRKDAKAEALTLLPAGYTWTRAELRPSISIGGRAAVAVRNIEHHRIRWDTQTEVAALPVLAGDGGRAASGGEGVAHPEDDHRVRDRHGRAAVAPGERAAGPGGGRTTGGGRWHGEAAGDVRWICAIGLDSQQQQQEEDDDEYCPRRGPYLWWVLMVMDAILIMVFLYHIHERTTTTTTFTLLFEREHGGSRIEHEERAMAFTATPAELGRQFGETRLSKVAVSPLFERRHARTAIDDKPFFPPSASHLTGDIAGEMDLSEKMEALELAQPQANSSLVIPRQRQVKELVQVIEAAESAIRNQMEENEHLRSALRVTEWELQNSKMEQLGPPRALEDRSHDSYQSRQSAQRPGSLPQGDRHGHGPTGGRTVHSRDGHAVGGMHDDQQGSIIVHPTAGTPMSFPNGGTHGPPSNGTNGHQVSSSNGVNGSSKGHHRGHPHLPPLVETNSTVSSPSSRSMSPNQRRRESELDARNQQGAQGMPQHAADMNANHNTYHHNQQEMTLRNARSLEEENMILHKRLTEAAIKDAQMLSEKRILERRVAELRLAYDQQQQGLVDAASKALSYRQDVLEENIRLTYALQAADNERSVYVSLLLPLLAEFDLQPTTHDAHSMVSAIKILVQHLRSELSLSEMQGKNKEPLFRQQWRADPSYHAAGQYPQQSPPRGAQKLHGLEIVPQQAYVHQQMPSSPPSPLHHANNWDSGTSSQFPGMPNDHGQAAGQEPLVTPGSPQGTNLQHFSRNNDSSDGDEGVSNGSALNLEKKEADGSDPAPRSPRSPHMPTVAEEPSSDDGDPLPAIQGLQIVGHAVLGGRLTACGHSINGTALCMFQWVRHYQNGNTTYIEGAAQPEYTITADDCETMIAVECVPMDERNRRGDLVTVFANDSRWINCDANMQDQIDNYSTAGHATFEVQLLVDGGQPEENISLTMKRSNYELRRNNANRRVIVSDKYSPDVADTRCRSFNLQTFSKDCLGWQKRQKKGWFTMVFLSTYAKRAEVERGVAQEFSRWELDYLKLLQIKLHKPSTRCLAHELLPTVCVCQLLAQFVHPI</sequence>
<feature type="region of interest" description="Disordered" evidence="2">
    <location>
        <begin position="125"/>
        <end position="171"/>
    </location>
</feature>
<dbReference type="PANTHER" id="PTHR31149:SF7">
    <property type="entry name" value="EXPRESSED PROTEIN"/>
    <property type="match status" value="1"/>
</dbReference>
<evidence type="ECO:0000259" key="4">
    <source>
        <dbReference type="Pfam" id="PF23197"/>
    </source>
</evidence>
<evidence type="ECO:0000313" key="5">
    <source>
        <dbReference type="EMBL" id="OAE35625.1"/>
    </source>
</evidence>
<comment type="caution">
    <text evidence="5">The sequence shown here is derived from an EMBL/GenBank/DDBJ whole genome shotgun (WGS) entry which is preliminary data.</text>
</comment>
<dbReference type="InterPro" id="IPR056284">
    <property type="entry name" value="AIR9-like_A9"/>
</dbReference>
<protein>
    <recommendedName>
        <fullName evidence="4">AIR9-like A9 domain-containing protein</fullName>
    </recommendedName>
</protein>
<dbReference type="Proteomes" id="UP000077202">
    <property type="component" value="Unassembled WGS sequence"/>
</dbReference>
<dbReference type="GO" id="GO:0005886">
    <property type="term" value="C:plasma membrane"/>
    <property type="evidence" value="ECO:0007669"/>
    <property type="project" value="TreeGrafter"/>
</dbReference>
<feature type="transmembrane region" description="Helical" evidence="3">
    <location>
        <begin position="208"/>
        <end position="228"/>
    </location>
</feature>
<dbReference type="PANTHER" id="PTHR31149">
    <property type="entry name" value="EXPRESSED PROTEIN"/>
    <property type="match status" value="1"/>
</dbReference>
<feature type="compositionally biased region" description="Low complexity" evidence="2">
    <location>
        <begin position="477"/>
        <end position="487"/>
    </location>
</feature>
<name>A0A176WSX8_MARPO</name>
<keyword evidence="6" id="KW-1185">Reference proteome</keyword>
<keyword evidence="3" id="KW-1133">Transmembrane helix</keyword>
<evidence type="ECO:0000256" key="2">
    <source>
        <dbReference type="SAM" id="MobiDB-lite"/>
    </source>
</evidence>
<evidence type="ECO:0000256" key="1">
    <source>
        <dbReference type="SAM" id="Coils"/>
    </source>
</evidence>
<feature type="compositionally biased region" description="Low complexity" evidence="2">
    <location>
        <begin position="149"/>
        <end position="158"/>
    </location>
</feature>
<dbReference type="Gene3D" id="2.60.40.2700">
    <property type="match status" value="1"/>
</dbReference>
<organism evidence="5 6">
    <name type="scientific">Marchantia polymorpha subsp. ruderalis</name>
    <dbReference type="NCBI Taxonomy" id="1480154"/>
    <lineage>
        <taxon>Eukaryota</taxon>
        <taxon>Viridiplantae</taxon>
        <taxon>Streptophyta</taxon>
        <taxon>Embryophyta</taxon>
        <taxon>Marchantiophyta</taxon>
        <taxon>Marchantiopsida</taxon>
        <taxon>Marchantiidae</taxon>
        <taxon>Marchantiales</taxon>
        <taxon>Marchantiaceae</taxon>
        <taxon>Marchantia</taxon>
    </lineage>
</organism>
<gene>
    <name evidence="5" type="ORF">AXG93_1356s1290</name>
</gene>
<keyword evidence="3" id="KW-0472">Membrane</keyword>